<accession>A0A392MYH8</accession>
<dbReference type="AlphaFoldDB" id="A0A392MYH8"/>
<proteinExistence type="predicted"/>
<feature type="compositionally biased region" description="Basic and acidic residues" evidence="1">
    <location>
        <begin position="13"/>
        <end position="31"/>
    </location>
</feature>
<evidence type="ECO:0000313" key="3">
    <source>
        <dbReference type="Proteomes" id="UP000265520"/>
    </source>
</evidence>
<evidence type="ECO:0000256" key="1">
    <source>
        <dbReference type="SAM" id="MobiDB-lite"/>
    </source>
</evidence>
<dbReference type="EMBL" id="LXQA010020175">
    <property type="protein sequence ID" value="MCH91324.1"/>
    <property type="molecule type" value="Genomic_DNA"/>
</dbReference>
<gene>
    <name evidence="2" type="ORF">A2U01_0012251</name>
</gene>
<feature type="non-terminal residue" evidence="2">
    <location>
        <position position="1"/>
    </location>
</feature>
<evidence type="ECO:0000313" key="2">
    <source>
        <dbReference type="EMBL" id="MCH91324.1"/>
    </source>
</evidence>
<comment type="caution">
    <text evidence="2">The sequence shown here is derived from an EMBL/GenBank/DDBJ whole genome shotgun (WGS) entry which is preliminary data.</text>
</comment>
<protein>
    <submittedName>
        <fullName evidence="2">Uncharacterized protein</fullName>
    </submittedName>
</protein>
<feature type="region of interest" description="Disordered" evidence="1">
    <location>
        <begin position="1"/>
        <end position="31"/>
    </location>
</feature>
<organism evidence="2 3">
    <name type="scientific">Trifolium medium</name>
    <dbReference type="NCBI Taxonomy" id="97028"/>
    <lineage>
        <taxon>Eukaryota</taxon>
        <taxon>Viridiplantae</taxon>
        <taxon>Streptophyta</taxon>
        <taxon>Embryophyta</taxon>
        <taxon>Tracheophyta</taxon>
        <taxon>Spermatophyta</taxon>
        <taxon>Magnoliopsida</taxon>
        <taxon>eudicotyledons</taxon>
        <taxon>Gunneridae</taxon>
        <taxon>Pentapetalae</taxon>
        <taxon>rosids</taxon>
        <taxon>fabids</taxon>
        <taxon>Fabales</taxon>
        <taxon>Fabaceae</taxon>
        <taxon>Papilionoideae</taxon>
        <taxon>50 kb inversion clade</taxon>
        <taxon>NPAAA clade</taxon>
        <taxon>Hologalegina</taxon>
        <taxon>IRL clade</taxon>
        <taxon>Trifolieae</taxon>
        <taxon>Trifolium</taxon>
    </lineage>
</organism>
<keyword evidence="3" id="KW-1185">Reference proteome</keyword>
<name>A0A392MYH8_9FABA</name>
<sequence length="31" mass="3495">SEGAGVEIEEQDSVNKEKTKREQRSEAMVET</sequence>
<reference evidence="2 3" key="1">
    <citation type="journal article" date="2018" name="Front. Plant Sci.">
        <title>Red Clover (Trifolium pratense) and Zigzag Clover (T. medium) - A Picture of Genomic Similarities and Differences.</title>
        <authorList>
            <person name="Dluhosova J."/>
            <person name="Istvanek J."/>
            <person name="Nedelnik J."/>
            <person name="Repkova J."/>
        </authorList>
    </citation>
    <scope>NUCLEOTIDE SEQUENCE [LARGE SCALE GENOMIC DNA]</scope>
    <source>
        <strain evidence="3">cv. 10/8</strain>
        <tissue evidence="2">Leaf</tissue>
    </source>
</reference>
<dbReference type="Proteomes" id="UP000265520">
    <property type="component" value="Unassembled WGS sequence"/>
</dbReference>